<evidence type="ECO:0000313" key="7">
    <source>
        <dbReference type="Proteomes" id="UP000078437"/>
    </source>
</evidence>
<feature type="transmembrane region" description="Helical" evidence="5">
    <location>
        <begin position="65"/>
        <end position="85"/>
    </location>
</feature>
<protein>
    <recommendedName>
        <fullName evidence="8">Cobalt ABC transporter</fullName>
    </recommendedName>
</protein>
<keyword evidence="3 5" id="KW-1133">Transmembrane helix</keyword>
<evidence type="ECO:0000256" key="5">
    <source>
        <dbReference type="SAM" id="Phobius"/>
    </source>
</evidence>
<dbReference type="GO" id="GO:0005886">
    <property type="term" value="C:plasma membrane"/>
    <property type="evidence" value="ECO:0007669"/>
    <property type="project" value="TreeGrafter"/>
</dbReference>
<dbReference type="KEGG" id="agy:ATC03_07990"/>
<evidence type="ECO:0008006" key="8">
    <source>
        <dbReference type="Google" id="ProtNLM"/>
    </source>
</evidence>
<evidence type="ECO:0000256" key="2">
    <source>
        <dbReference type="ARBA" id="ARBA00022692"/>
    </source>
</evidence>
<name>A0A191WEF5_9MICO</name>
<dbReference type="Pfam" id="PF02361">
    <property type="entry name" value="CbiQ"/>
    <property type="match status" value="1"/>
</dbReference>
<feature type="transmembrane region" description="Helical" evidence="5">
    <location>
        <begin position="91"/>
        <end position="108"/>
    </location>
</feature>
<dbReference type="STRING" id="453304.ATC03_07990"/>
<dbReference type="RefSeq" id="WP_067875326.1">
    <property type="nucleotide sequence ID" value="NZ_CP013979.1"/>
</dbReference>
<proteinExistence type="predicted"/>
<dbReference type="PANTHER" id="PTHR33514:SF13">
    <property type="entry name" value="PROTEIN ABCI12, CHLOROPLASTIC"/>
    <property type="match status" value="1"/>
</dbReference>
<evidence type="ECO:0000256" key="1">
    <source>
        <dbReference type="ARBA" id="ARBA00004141"/>
    </source>
</evidence>
<reference evidence="6 7" key="1">
    <citation type="journal article" date="2016" name="Int. J. Syst. Evol. Microbiol.">
        <title>Agromyces aureus sp. nov., isolated from the rhizosphere of Salix caprea L. grown in a heavy-metal-contaminated soil.</title>
        <authorList>
            <person name="Corretto E."/>
            <person name="Antonielli L."/>
            <person name="Sessitsch A."/>
            <person name="Compant S."/>
            <person name="Gorfer M."/>
            <person name="Kuffner M."/>
            <person name="Brader G."/>
        </authorList>
    </citation>
    <scope>NUCLEOTIDE SEQUENCE [LARGE SCALE GENOMIC DNA]</scope>
    <source>
        <strain evidence="6 7">AR33</strain>
    </source>
</reference>
<comment type="subcellular location">
    <subcellularLocation>
        <location evidence="1">Membrane</location>
        <topology evidence="1">Multi-pass membrane protein</topology>
    </subcellularLocation>
</comment>
<evidence type="ECO:0000313" key="6">
    <source>
        <dbReference type="EMBL" id="ANJ26660.1"/>
    </source>
</evidence>
<dbReference type="PANTHER" id="PTHR33514">
    <property type="entry name" value="PROTEIN ABCI12, CHLOROPLASTIC"/>
    <property type="match status" value="1"/>
</dbReference>
<dbReference type="OrthoDB" id="509049at2"/>
<keyword evidence="4 5" id="KW-0472">Membrane</keyword>
<organism evidence="6 7">
    <name type="scientific">Agromyces aureus</name>
    <dbReference type="NCBI Taxonomy" id="453304"/>
    <lineage>
        <taxon>Bacteria</taxon>
        <taxon>Bacillati</taxon>
        <taxon>Actinomycetota</taxon>
        <taxon>Actinomycetes</taxon>
        <taxon>Micrococcales</taxon>
        <taxon>Microbacteriaceae</taxon>
        <taxon>Agromyces</taxon>
    </lineage>
</organism>
<keyword evidence="2 5" id="KW-0812">Transmembrane</keyword>
<dbReference type="CDD" id="cd16914">
    <property type="entry name" value="EcfT"/>
    <property type="match status" value="1"/>
</dbReference>
<dbReference type="EMBL" id="CP013979">
    <property type="protein sequence ID" value="ANJ26660.1"/>
    <property type="molecule type" value="Genomic_DNA"/>
</dbReference>
<sequence length="197" mass="20955">MIGVFHPGTSIVHRASALVKLGLLAAFVTVAALVSSLVWLAAASVVVLLLFVLARVPARVALRQIVPILWVLVFAVPVQVLFGGWEAASVMAVRLVVAVALAALYTLTTPVSETLDAMQAVLRPFRRWVDADRVGLALALTIRCVPLLADLVREVMEARKARGAEGSLLALAVPVIVRALRTAEHLGEALTARGFDD</sequence>
<accession>A0A191WEF5</accession>
<feature type="transmembrane region" description="Helical" evidence="5">
    <location>
        <begin position="23"/>
        <end position="53"/>
    </location>
</feature>
<dbReference type="AlphaFoldDB" id="A0A191WEF5"/>
<evidence type="ECO:0000256" key="3">
    <source>
        <dbReference type="ARBA" id="ARBA00022989"/>
    </source>
</evidence>
<dbReference type="InterPro" id="IPR003339">
    <property type="entry name" value="ABC/ECF_trnsptr_transmembrane"/>
</dbReference>
<gene>
    <name evidence="6" type="ORF">ATC03_07990</name>
</gene>
<keyword evidence="7" id="KW-1185">Reference proteome</keyword>
<reference evidence="7" key="2">
    <citation type="submission" date="2016-01" db="EMBL/GenBank/DDBJ databases">
        <title>Complete genome sequence of Agromyces aureus AR33T and comparison with related organisms.</title>
        <authorList>
            <person name="Corretto E."/>
            <person name="Antonielli L."/>
            <person name="Sessitsch A."/>
            <person name="Brader G."/>
        </authorList>
    </citation>
    <scope>NUCLEOTIDE SEQUENCE [LARGE SCALE GENOMIC DNA]</scope>
    <source>
        <strain evidence="7">AR33</strain>
    </source>
</reference>
<evidence type="ECO:0000256" key="4">
    <source>
        <dbReference type="ARBA" id="ARBA00023136"/>
    </source>
</evidence>
<dbReference type="Proteomes" id="UP000078437">
    <property type="component" value="Chromosome"/>
</dbReference>